<keyword evidence="1" id="KW-0812">Transmembrane</keyword>
<protein>
    <submittedName>
        <fullName evidence="2">Uncharacterized protein</fullName>
    </submittedName>
</protein>
<evidence type="ECO:0000313" key="3">
    <source>
        <dbReference type="Proteomes" id="UP000315750"/>
    </source>
</evidence>
<proteinExistence type="predicted"/>
<accession>A0A518AHX7</accession>
<dbReference type="KEGG" id="amuc:Pan181_05140"/>
<feature type="transmembrane region" description="Helical" evidence="1">
    <location>
        <begin position="98"/>
        <end position="116"/>
    </location>
</feature>
<keyword evidence="1" id="KW-0472">Membrane</keyword>
<feature type="transmembrane region" description="Helical" evidence="1">
    <location>
        <begin position="128"/>
        <end position="147"/>
    </location>
</feature>
<dbReference type="AlphaFoldDB" id="A0A518AHX7"/>
<sequence>MSPATESSSWRFSLRWLLGAMLHACIGMTLLTLVTRGTWIDATWLVEQSISLLVEELPEGLMFGVAYFGLFFGPFVFFGCVIFILVLQLTTPANTKCLWYFLATTVTLLCFYFLPIEPDSTIEQETGCRLLLLLALTSLGSLAELWLRQRHRPSSETPPPREEAVWLASYLALLAAFAAWTALAGALIFAGC</sequence>
<feature type="transmembrane region" description="Helical" evidence="1">
    <location>
        <begin position="61"/>
        <end position="86"/>
    </location>
</feature>
<evidence type="ECO:0000313" key="2">
    <source>
        <dbReference type="EMBL" id="QDU54333.1"/>
    </source>
</evidence>
<keyword evidence="3" id="KW-1185">Reference proteome</keyword>
<organism evidence="2 3">
    <name type="scientific">Aeoliella mucimassa</name>
    <dbReference type="NCBI Taxonomy" id="2527972"/>
    <lineage>
        <taxon>Bacteria</taxon>
        <taxon>Pseudomonadati</taxon>
        <taxon>Planctomycetota</taxon>
        <taxon>Planctomycetia</taxon>
        <taxon>Pirellulales</taxon>
        <taxon>Lacipirellulaceae</taxon>
        <taxon>Aeoliella</taxon>
    </lineage>
</organism>
<keyword evidence="1" id="KW-1133">Transmembrane helix</keyword>
<feature type="transmembrane region" description="Helical" evidence="1">
    <location>
        <begin position="12"/>
        <end position="34"/>
    </location>
</feature>
<feature type="transmembrane region" description="Helical" evidence="1">
    <location>
        <begin position="167"/>
        <end position="190"/>
    </location>
</feature>
<dbReference type="Proteomes" id="UP000315750">
    <property type="component" value="Chromosome"/>
</dbReference>
<evidence type="ECO:0000256" key="1">
    <source>
        <dbReference type="SAM" id="Phobius"/>
    </source>
</evidence>
<gene>
    <name evidence="2" type="ORF">Pan181_05140</name>
</gene>
<name>A0A518AHX7_9BACT</name>
<dbReference type="EMBL" id="CP036278">
    <property type="protein sequence ID" value="QDU54333.1"/>
    <property type="molecule type" value="Genomic_DNA"/>
</dbReference>
<reference evidence="2 3" key="1">
    <citation type="submission" date="2019-02" db="EMBL/GenBank/DDBJ databases">
        <title>Deep-cultivation of Planctomycetes and their phenomic and genomic characterization uncovers novel biology.</title>
        <authorList>
            <person name="Wiegand S."/>
            <person name="Jogler M."/>
            <person name="Boedeker C."/>
            <person name="Pinto D."/>
            <person name="Vollmers J."/>
            <person name="Rivas-Marin E."/>
            <person name="Kohn T."/>
            <person name="Peeters S.H."/>
            <person name="Heuer A."/>
            <person name="Rast P."/>
            <person name="Oberbeckmann S."/>
            <person name="Bunk B."/>
            <person name="Jeske O."/>
            <person name="Meyerdierks A."/>
            <person name="Storesund J.E."/>
            <person name="Kallscheuer N."/>
            <person name="Luecker S."/>
            <person name="Lage O.M."/>
            <person name="Pohl T."/>
            <person name="Merkel B.J."/>
            <person name="Hornburger P."/>
            <person name="Mueller R.-W."/>
            <person name="Bruemmer F."/>
            <person name="Labrenz M."/>
            <person name="Spormann A.M."/>
            <person name="Op den Camp H."/>
            <person name="Overmann J."/>
            <person name="Amann R."/>
            <person name="Jetten M.S.M."/>
            <person name="Mascher T."/>
            <person name="Medema M.H."/>
            <person name="Devos D.P."/>
            <person name="Kaster A.-K."/>
            <person name="Ovreas L."/>
            <person name="Rohde M."/>
            <person name="Galperin M.Y."/>
            <person name="Jogler C."/>
        </authorList>
    </citation>
    <scope>NUCLEOTIDE SEQUENCE [LARGE SCALE GENOMIC DNA]</scope>
    <source>
        <strain evidence="2 3">Pan181</strain>
    </source>
</reference>